<reference evidence="4 5" key="1">
    <citation type="submission" date="2024-02" db="EMBL/GenBank/DDBJ databases">
        <title>Tn5403 promotes plasmid rearrangements and degradation of the Klebsiella pneumoniae carbapenemase (KPC) transposon Tn4401.</title>
        <authorList>
            <person name="Sheppard A.E."/>
            <person name="Barry K.E."/>
            <person name="Parikh H.I."/>
            <person name="Vegesana K."/>
            <person name="Sebra R."/>
            <person name="George S."/>
            <person name="Sanderson N.D."/>
            <person name="Stoesser N."/>
            <person name="Eyre D.W."/>
            <person name="Crook D.W."/>
            <person name="Walker A.S."/>
            <person name="Mathers A.J."/>
        </authorList>
    </citation>
    <scope>NUCLEOTIDE SEQUENCE [LARGE SCALE GENOMIC DNA]</scope>
    <source>
        <strain evidence="4 5">CAV1921</strain>
    </source>
</reference>
<organism evidence="4 5">
    <name type="scientific">Raoultella ornithinolytica</name>
    <name type="common">Klebsiella ornithinolytica</name>
    <dbReference type="NCBI Taxonomy" id="54291"/>
    <lineage>
        <taxon>Bacteria</taxon>
        <taxon>Pseudomonadati</taxon>
        <taxon>Pseudomonadota</taxon>
        <taxon>Gammaproteobacteria</taxon>
        <taxon>Enterobacterales</taxon>
        <taxon>Enterobacteriaceae</taxon>
        <taxon>Klebsiella/Raoultella group</taxon>
        <taxon>Raoultella</taxon>
    </lineage>
</organism>
<evidence type="ECO:0000313" key="5">
    <source>
        <dbReference type="Proteomes" id="UP001350972"/>
    </source>
</evidence>
<dbReference type="InterPro" id="IPR007527">
    <property type="entry name" value="Znf_SWIM"/>
</dbReference>
<dbReference type="EMBL" id="CP145163">
    <property type="protein sequence ID" value="WWC12575.1"/>
    <property type="molecule type" value="Genomic_DNA"/>
</dbReference>
<keyword evidence="1" id="KW-0479">Metal-binding</keyword>
<feature type="domain" description="SWIM-type" evidence="3">
    <location>
        <begin position="16"/>
        <end position="50"/>
    </location>
</feature>
<evidence type="ECO:0000259" key="3">
    <source>
        <dbReference type="PROSITE" id="PS50966"/>
    </source>
</evidence>
<keyword evidence="5" id="KW-1185">Reference proteome</keyword>
<sequence length="113" mass="12731">MEYKFSALSSNKIDRYEVVVFEIAGQIGITCDCPATVLCKHATALITSNPDSIFPPDLNNAKELQLAMTAIKQHGIPEKYDALNTELDDLKKEFKKQEKKIKNQIYNLCVPKV</sequence>
<dbReference type="RefSeq" id="WP_127673360.1">
    <property type="nucleotide sequence ID" value="NZ_CP067413.1"/>
</dbReference>
<keyword evidence="2" id="KW-0175">Coiled coil</keyword>
<protein>
    <recommendedName>
        <fullName evidence="3">SWIM-type domain-containing protein</fullName>
    </recommendedName>
</protein>
<dbReference type="Proteomes" id="UP001350972">
    <property type="component" value="Chromosome"/>
</dbReference>
<accession>A0ABZ2DWI8</accession>
<evidence type="ECO:0000313" key="4">
    <source>
        <dbReference type="EMBL" id="WWC12575.1"/>
    </source>
</evidence>
<feature type="coiled-coil region" evidence="2">
    <location>
        <begin position="80"/>
        <end position="107"/>
    </location>
</feature>
<proteinExistence type="predicted"/>
<evidence type="ECO:0000256" key="2">
    <source>
        <dbReference type="SAM" id="Coils"/>
    </source>
</evidence>
<evidence type="ECO:0000256" key="1">
    <source>
        <dbReference type="PROSITE-ProRule" id="PRU00325"/>
    </source>
</evidence>
<dbReference type="PROSITE" id="PS50966">
    <property type="entry name" value="ZF_SWIM"/>
    <property type="match status" value="1"/>
</dbReference>
<keyword evidence="1" id="KW-0862">Zinc</keyword>
<name>A0ABZ2DWI8_RAOOR</name>
<keyword evidence="1" id="KW-0863">Zinc-finger</keyword>
<gene>
    <name evidence="4" type="ORF">LM286_04245</name>
</gene>